<evidence type="ECO:0000313" key="2">
    <source>
        <dbReference type="EMBL" id="OQP85378.1"/>
    </source>
</evidence>
<dbReference type="Proteomes" id="UP000192652">
    <property type="component" value="Unassembled WGS sequence"/>
</dbReference>
<organism evidence="1 3">
    <name type="scientific">Xaviernesmea rhizosphaerae</name>
    <dbReference type="NCBI Taxonomy" id="1672749"/>
    <lineage>
        <taxon>Bacteria</taxon>
        <taxon>Pseudomonadati</taxon>
        <taxon>Pseudomonadota</taxon>
        <taxon>Alphaproteobacteria</taxon>
        <taxon>Hyphomicrobiales</taxon>
        <taxon>Rhizobiaceae</taxon>
        <taxon>Rhizobium/Agrobacterium group</taxon>
        <taxon>Xaviernesmea</taxon>
    </lineage>
</organism>
<dbReference type="AlphaFoldDB" id="A0A1Q9AEV1"/>
<accession>A0A1Q9AEV1</accession>
<dbReference type="EMBL" id="MKIO01000040">
    <property type="protein sequence ID" value="OLP53453.1"/>
    <property type="molecule type" value="Genomic_DNA"/>
</dbReference>
<dbReference type="EMBL" id="MSPX01000014">
    <property type="protein sequence ID" value="OQP85378.1"/>
    <property type="molecule type" value="Genomic_DNA"/>
</dbReference>
<reference evidence="1 3" key="1">
    <citation type="submission" date="2016-09" db="EMBL/GenBank/DDBJ databases">
        <title>Rhizobium sp. nov., a novel species isolated from the rice rhizosphere.</title>
        <authorList>
            <person name="Zhao J."/>
            <person name="Zhang X."/>
        </authorList>
    </citation>
    <scope>NUCLEOTIDE SEQUENCE [LARGE SCALE GENOMIC DNA]</scope>
    <source>
        <strain evidence="1 3">MH17</strain>
    </source>
</reference>
<dbReference type="RefSeq" id="WP_075636674.1">
    <property type="nucleotide sequence ID" value="NZ_MKIO01000040.1"/>
</dbReference>
<reference evidence="2 4" key="3">
    <citation type="journal article" date="2017" name="Antonie Van Leeuwenhoek">
        <title>Rhizobium rhizosphaerae sp. nov., a novel species isolated from rice rhizosphere.</title>
        <authorList>
            <person name="Zhao J.J."/>
            <person name="Zhang J."/>
            <person name="Zhang R.J."/>
            <person name="Zhang C.W."/>
            <person name="Yin H.Q."/>
            <person name="Zhang X.X."/>
        </authorList>
    </citation>
    <scope>NUCLEOTIDE SEQUENCE [LARGE SCALE GENOMIC DNA]</scope>
    <source>
        <strain evidence="2 4">RD15</strain>
    </source>
</reference>
<dbReference type="Proteomes" id="UP000186143">
    <property type="component" value="Unassembled WGS sequence"/>
</dbReference>
<comment type="caution">
    <text evidence="1">The sequence shown here is derived from an EMBL/GenBank/DDBJ whole genome shotgun (WGS) entry which is preliminary data.</text>
</comment>
<gene>
    <name evidence="1" type="ORF">BJF92_01520</name>
    <name evidence="2" type="ORF">BTR14_15880</name>
</gene>
<evidence type="ECO:0000313" key="1">
    <source>
        <dbReference type="EMBL" id="OLP53453.1"/>
    </source>
</evidence>
<protein>
    <recommendedName>
        <fullName evidence="5">DUF982 domain-containing protein</fullName>
    </recommendedName>
</protein>
<evidence type="ECO:0000313" key="3">
    <source>
        <dbReference type="Proteomes" id="UP000186143"/>
    </source>
</evidence>
<name>A0A1Q9AEV1_9HYPH</name>
<dbReference type="InterPro" id="IPR010385">
    <property type="entry name" value="DUF982"/>
</dbReference>
<proteinExistence type="predicted"/>
<dbReference type="Pfam" id="PF06169">
    <property type="entry name" value="DUF982"/>
    <property type="match status" value="1"/>
</dbReference>
<dbReference type="OrthoDB" id="8084653at2"/>
<evidence type="ECO:0000313" key="4">
    <source>
        <dbReference type="Proteomes" id="UP000192652"/>
    </source>
</evidence>
<keyword evidence="4" id="KW-1185">Reference proteome</keyword>
<sequence length="87" mass="10000">MNEKCWRRPVIIELRGIGDFEAVCDTREAAEILLRRWPGEGKGPAYDIALRTCNYVLRGEQAPDYARHDFIAAAHEALIYVRQDQPN</sequence>
<dbReference type="STRING" id="1672749.BJF92_01520"/>
<reference evidence="2" key="2">
    <citation type="submission" date="2016-12" db="EMBL/GenBank/DDBJ databases">
        <authorList>
            <person name="Zhang X."/>
            <person name="Zhao J."/>
        </authorList>
    </citation>
    <scope>NUCLEOTIDE SEQUENCE</scope>
    <source>
        <strain evidence="2">RD15</strain>
    </source>
</reference>
<evidence type="ECO:0008006" key="5">
    <source>
        <dbReference type="Google" id="ProtNLM"/>
    </source>
</evidence>
<dbReference type="Gene3D" id="6.10.250.730">
    <property type="match status" value="1"/>
</dbReference>